<dbReference type="AlphaFoldDB" id="A0A4R3L711"/>
<dbReference type="InterPro" id="IPR007759">
    <property type="entry name" value="Asxl_HARE-HTH"/>
</dbReference>
<evidence type="ECO:0000256" key="3">
    <source>
        <dbReference type="ARBA" id="ARBA00022679"/>
    </source>
</evidence>
<comment type="caution">
    <text evidence="9">The sequence shown here is derived from an EMBL/GenBank/DDBJ whole genome shotgun (WGS) entry which is preliminary data.</text>
</comment>
<evidence type="ECO:0000256" key="1">
    <source>
        <dbReference type="ARBA" id="ARBA00009828"/>
    </source>
</evidence>
<dbReference type="RefSeq" id="WP_131923552.1">
    <property type="nucleotide sequence ID" value="NZ_SMAG01000002.1"/>
</dbReference>
<evidence type="ECO:0000313" key="9">
    <source>
        <dbReference type="EMBL" id="TCS95553.1"/>
    </source>
</evidence>
<gene>
    <name evidence="6" type="primary">rpoE</name>
    <name evidence="9" type="ORF">EDD58_102126</name>
</gene>
<keyword evidence="3 6" id="KW-0808">Transferase</keyword>
<evidence type="ECO:0000256" key="6">
    <source>
        <dbReference type="HAMAP-Rule" id="MF_00357"/>
    </source>
</evidence>
<feature type="region of interest" description="Disordered" evidence="7">
    <location>
        <begin position="111"/>
        <end position="158"/>
    </location>
</feature>
<name>A0A4R3L711_9BACL</name>
<dbReference type="EMBL" id="SMAG01000002">
    <property type="protein sequence ID" value="TCS95553.1"/>
    <property type="molecule type" value="Genomic_DNA"/>
</dbReference>
<dbReference type="Gene3D" id="1.10.10.1250">
    <property type="entry name" value="RNA polymerase, subunit delta, N-terminal domain"/>
    <property type="match status" value="1"/>
</dbReference>
<proteinExistence type="inferred from homology"/>
<evidence type="ECO:0000256" key="4">
    <source>
        <dbReference type="ARBA" id="ARBA00022695"/>
    </source>
</evidence>
<dbReference type="PROSITE" id="PS51913">
    <property type="entry name" value="HTH_HARE"/>
    <property type="match status" value="1"/>
</dbReference>
<dbReference type="GO" id="GO:0006351">
    <property type="term" value="P:DNA-templated transcription"/>
    <property type="evidence" value="ECO:0007669"/>
    <property type="project" value="InterPro"/>
</dbReference>
<evidence type="ECO:0000256" key="5">
    <source>
        <dbReference type="ARBA" id="ARBA00023163"/>
    </source>
</evidence>
<accession>A0A4R3L711</accession>
<dbReference type="InterPro" id="IPR029757">
    <property type="entry name" value="RpoE"/>
</dbReference>
<dbReference type="GO" id="GO:0000428">
    <property type="term" value="C:DNA-directed RNA polymerase complex"/>
    <property type="evidence" value="ECO:0007669"/>
    <property type="project" value="UniProtKB-KW"/>
</dbReference>
<evidence type="ECO:0000313" key="10">
    <source>
        <dbReference type="Proteomes" id="UP000294937"/>
    </source>
</evidence>
<reference evidence="9 10" key="1">
    <citation type="submission" date="2019-03" db="EMBL/GenBank/DDBJ databases">
        <title>Genomic Encyclopedia of Type Strains, Phase IV (KMG-IV): sequencing the most valuable type-strain genomes for metagenomic binning, comparative biology and taxonomic classification.</title>
        <authorList>
            <person name="Goeker M."/>
        </authorList>
    </citation>
    <scope>NUCLEOTIDE SEQUENCE [LARGE SCALE GENOMIC DNA]</scope>
    <source>
        <strain evidence="9 10">DSM 45707</strain>
    </source>
</reference>
<keyword evidence="10" id="KW-1185">Reference proteome</keyword>
<dbReference type="Pfam" id="PF05066">
    <property type="entry name" value="HARE-HTH"/>
    <property type="match status" value="1"/>
</dbReference>
<keyword evidence="5 6" id="KW-0804">Transcription</keyword>
<dbReference type="GO" id="GO:0003899">
    <property type="term" value="F:DNA-directed RNA polymerase activity"/>
    <property type="evidence" value="ECO:0007669"/>
    <property type="project" value="UniProtKB-UniRule"/>
</dbReference>
<comment type="subunit">
    <text evidence="6">RNAP is composed of a core of 2 alpha, a beta and a beta' subunits. The core is associated with a delta subunit and one of several sigma factors.</text>
</comment>
<comment type="similarity">
    <text evidence="1 6">Belongs to the RpoE family.</text>
</comment>
<evidence type="ECO:0000256" key="2">
    <source>
        <dbReference type="ARBA" id="ARBA00022478"/>
    </source>
</evidence>
<keyword evidence="4 6" id="KW-0548">Nucleotidyltransferase</keyword>
<feature type="domain" description="HTH HARE-type" evidence="8">
    <location>
        <begin position="13"/>
        <end position="80"/>
    </location>
</feature>
<dbReference type="OrthoDB" id="401223at2"/>
<comment type="function">
    <text evidence="6">Participates in both the initiation and recycling phases of transcription. In the presence of the delta subunit, RNAP displays an increased specificity of transcription, a decreased affinity for nucleic acids, and an increased efficiency of RNA synthesis because of enhanced recycling.</text>
</comment>
<dbReference type="HAMAP" id="MF_00357">
    <property type="entry name" value="RNApol_bact_RpoE"/>
    <property type="match status" value="1"/>
</dbReference>
<dbReference type="GO" id="GO:0006355">
    <property type="term" value="P:regulation of DNA-templated transcription"/>
    <property type="evidence" value="ECO:0007669"/>
    <property type="project" value="UniProtKB-UniRule"/>
</dbReference>
<keyword evidence="2 6" id="KW-0240">DNA-directed RNA polymerase</keyword>
<evidence type="ECO:0000256" key="7">
    <source>
        <dbReference type="SAM" id="MobiDB-lite"/>
    </source>
</evidence>
<dbReference type="NCBIfam" id="TIGR04567">
    <property type="entry name" value="RNAP_delt_lowGC"/>
    <property type="match status" value="1"/>
</dbReference>
<dbReference type="Proteomes" id="UP000294937">
    <property type="component" value="Unassembled WGS sequence"/>
</dbReference>
<dbReference type="InterPro" id="IPR038087">
    <property type="entry name" value="RNAP_delta_N_dom_sf"/>
</dbReference>
<evidence type="ECO:0000259" key="8">
    <source>
        <dbReference type="PROSITE" id="PS51913"/>
    </source>
</evidence>
<organism evidence="9 10">
    <name type="scientific">Hazenella coriacea</name>
    <dbReference type="NCBI Taxonomy" id="1179467"/>
    <lineage>
        <taxon>Bacteria</taxon>
        <taxon>Bacillati</taxon>
        <taxon>Bacillota</taxon>
        <taxon>Bacilli</taxon>
        <taxon>Bacillales</taxon>
        <taxon>Thermoactinomycetaceae</taxon>
        <taxon>Hazenella</taxon>
    </lineage>
</organism>
<protein>
    <recommendedName>
        <fullName evidence="6">Probable DNA-directed RNA polymerase subunit delta</fullName>
    </recommendedName>
    <alternativeName>
        <fullName evidence="6">RNAP delta factor</fullName>
    </alternativeName>
</protein>
<sequence length="158" mass="18331">MSDYQAAEKMAETAMVDLTYDLLKDKGEPMHYRDIMNEIAKMKGFTKDDVEQYIAQLYTEVNIDGRFICVGRSLWGVRDWYPTEQATDSAVAANVKDDYLDEEVEDALFDEDEENFAGDLEEIEEVDEDFEEDEEPPFDGEMEEDSELSDEDEDEEEL</sequence>